<reference evidence="1" key="1">
    <citation type="submission" date="2021-06" db="EMBL/GenBank/DDBJ databases">
        <authorList>
            <person name="Kallberg Y."/>
            <person name="Tangrot J."/>
            <person name="Rosling A."/>
        </authorList>
    </citation>
    <scope>NUCLEOTIDE SEQUENCE</scope>
    <source>
        <strain evidence="1">MA453B</strain>
    </source>
</reference>
<evidence type="ECO:0000313" key="1">
    <source>
        <dbReference type="EMBL" id="CAG8469857.1"/>
    </source>
</evidence>
<sequence length="39" mass="4216">MNHPNDVPIVNLITNSFSILPCLSTKTVLPLVPGLNKKS</sequence>
<accession>A0A9N8W3R3</accession>
<dbReference type="AlphaFoldDB" id="A0A9N8W3R3"/>
<evidence type="ECO:0000313" key="2">
    <source>
        <dbReference type="Proteomes" id="UP000789405"/>
    </source>
</evidence>
<organism evidence="1 2">
    <name type="scientific">Dentiscutata erythropus</name>
    <dbReference type="NCBI Taxonomy" id="1348616"/>
    <lineage>
        <taxon>Eukaryota</taxon>
        <taxon>Fungi</taxon>
        <taxon>Fungi incertae sedis</taxon>
        <taxon>Mucoromycota</taxon>
        <taxon>Glomeromycotina</taxon>
        <taxon>Glomeromycetes</taxon>
        <taxon>Diversisporales</taxon>
        <taxon>Gigasporaceae</taxon>
        <taxon>Dentiscutata</taxon>
    </lineage>
</organism>
<name>A0A9N8W3R3_9GLOM</name>
<proteinExistence type="predicted"/>
<keyword evidence="2" id="KW-1185">Reference proteome</keyword>
<dbReference type="EMBL" id="CAJVPY010000389">
    <property type="protein sequence ID" value="CAG8469857.1"/>
    <property type="molecule type" value="Genomic_DNA"/>
</dbReference>
<dbReference type="Proteomes" id="UP000789405">
    <property type="component" value="Unassembled WGS sequence"/>
</dbReference>
<gene>
    <name evidence="1" type="ORF">DERYTH_LOCUS1403</name>
</gene>
<comment type="caution">
    <text evidence="1">The sequence shown here is derived from an EMBL/GenBank/DDBJ whole genome shotgun (WGS) entry which is preliminary data.</text>
</comment>
<protein>
    <submittedName>
        <fullName evidence="1">16992_t:CDS:1</fullName>
    </submittedName>
</protein>